<dbReference type="InterPro" id="IPR010828">
    <property type="entry name" value="Atf2/Sli1-like"/>
</dbReference>
<dbReference type="SUPFAM" id="SSF52777">
    <property type="entry name" value="CoA-dependent acyltransferases"/>
    <property type="match status" value="2"/>
</dbReference>
<gene>
    <name evidence="1" type="ORF">MNOR_LOCUS10596</name>
</gene>
<dbReference type="InterPro" id="IPR052058">
    <property type="entry name" value="Alcohol_O-acetyltransferase"/>
</dbReference>
<dbReference type="Proteomes" id="UP001497623">
    <property type="component" value="Unassembled WGS sequence"/>
</dbReference>
<comment type="caution">
    <text evidence="1">The sequence shown here is derived from an EMBL/GenBank/DDBJ whole genome shotgun (WGS) entry which is preliminary data.</text>
</comment>
<dbReference type="PANTHER" id="PTHR28037">
    <property type="entry name" value="ALCOHOL O-ACETYLTRANSFERASE 1-RELATED"/>
    <property type="match status" value="1"/>
</dbReference>
<dbReference type="AlphaFoldDB" id="A0AAV2QAI0"/>
<organism evidence="1 2">
    <name type="scientific">Meganyctiphanes norvegica</name>
    <name type="common">Northern krill</name>
    <name type="synonym">Thysanopoda norvegica</name>
    <dbReference type="NCBI Taxonomy" id="48144"/>
    <lineage>
        <taxon>Eukaryota</taxon>
        <taxon>Metazoa</taxon>
        <taxon>Ecdysozoa</taxon>
        <taxon>Arthropoda</taxon>
        <taxon>Crustacea</taxon>
        <taxon>Multicrustacea</taxon>
        <taxon>Malacostraca</taxon>
        <taxon>Eumalacostraca</taxon>
        <taxon>Eucarida</taxon>
        <taxon>Euphausiacea</taxon>
        <taxon>Euphausiidae</taxon>
        <taxon>Meganyctiphanes</taxon>
    </lineage>
</organism>
<evidence type="ECO:0000313" key="1">
    <source>
        <dbReference type="EMBL" id="CAL4078234.1"/>
    </source>
</evidence>
<protein>
    <recommendedName>
        <fullName evidence="3">Condensation domain-containing protein</fullName>
    </recommendedName>
</protein>
<dbReference type="Gene3D" id="3.30.559.10">
    <property type="entry name" value="Chloramphenicol acetyltransferase-like domain"/>
    <property type="match status" value="1"/>
</dbReference>
<dbReference type="EMBL" id="CAXKWB010005397">
    <property type="protein sequence ID" value="CAL4078234.1"/>
    <property type="molecule type" value="Genomic_DNA"/>
</dbReference>
<dbReference type="Pfam" id="PF07247">
    <property type="entry name" value="AATase"/>
    <property type="match status" value="1"/>
</dbReference>
<reference evidence="1 2" key="1">
    <citation type="submission" date="2024-05" db="EMBL/GenBank/DDBJ databases">
        <authorList>
            <person name="Wallberg A."/>
        </authorList>
    </citation>
    <scope>NUCLEOTIDE SEQUENCE [LARGE SCALE GENOMIC DNA]</scope>
</reference>
<evidence type="ECO:0008006" key="3">
    <source>
        <dbReference type="Google" id="ProtNLM"/>
    </source>
</evidence>
<dbReference type="PANTHER" id="PTHR28037:SF1">
    <property type="entry name" value="ALCOHOL O-ACETYLTRANSFERASE 1-RELATED"/>
    <property type="match status" value="1"/>
</dbReference>
<proteinExistence type="predicted"/>
<accession>A0AAV2QAI0</accession>
<sequence>MALSILRRLTPLALRTNLVPSTSISCISEKPKRGWFPAGLWMSIMESSQRQGVRIMAHHITLRSAQPLNADIIVEAFRHLYRKSPPLRACLKIHNEKLWICEMKEEVIDFEELETSNPLREVKSKISIPFKPLGPLWRVQYLPLSLESLPPHTGLHLPYECQLIIYIHHGICDGWTCFRMWGTLIKIINDLMSGKPIDNKQLGEMCSEKGMANIKISLLGKVDNEELKKIYNARRKESLLLKAFKPPLVRNLSTGFILKHLDIAETQYFIQKCKKAGITINSALVSIVNTAIVELVKQKMVEHEDFDISYNIAVDNRRYFQEDASDKLGCIVGILTHGMKTPVNVRDIFWDYAKDLHKSLSNSYNEAEHLQQEMLWERQQSKDFSYEKYISGIPPVLTDFFFSNPGDITKGFGSKGSQVEMTAMIPYISMPKLQTNGHLFHSYHGSLQYLFVFSEYYIDNCLAHRLADTVIDLIKTV</sequence>
<name>A0AAV2QAI0_MEGNR</name>
<dbReference type="PROSITE" id="PS51257">
    <property type="entry name" value="PROKAR_LIPOPROTEIN"/>
    <property type="match status" value="1"/>
</dbReference>
<dbReference type="InterPro" id="IPR023213">
    <property type="entry name" value="CAT-like_dom_sf"/>
</dbReference>
<evidence type="ECO:0000313" key="2">
    <source>
        <dbReference type="Proteomes" id="UP001497623"/>
    </source>
</evidence>
<keyword evidence="2" id="KW-1185">Reference proteome</keyword>